<keyword evidence="7 8" id="KW-0472">Membrane</keyword>
<dbReference type="EMBL" id="FNWO01000020">
    <property type="protein sequence ID" value="SEH64571.1"/>
    <property type="molecule type" value="Genomic_DNA"/>
</dbReference>
<dbReference type="InterPro" id="IPR050297">
    <property type="entry name" value="LipidA_mod_glycosyltrf_83"/>
</dbReference>
<dbReference type="InterPro" id="IPR003342">
    <property type="entry name" value="ArnT-like_N"/>
</dbReference>
<feature type="transmembrane region" description="Helical" evidence="8">
    <location>
        <begin position="395"/>
        <end position="415"/>
    </location>
</feature>
<evidence type="ECO:0000256" key="1">
    <source>
        <dbReference type="ARBA" id="ARBA00004651"/>
    </source>
</evidence>
<organism evidence="10 11">
    <name type="scientific">Magnetospirillum fulvum</name>
    <name type="common">Rhodospirillum fulvum</name>
    <dbReference type="NCBI Taxonomy" id="1082"/>
    <lineage>
        <taxon>Bacteria</taxon>
        <taxon>Pseudomonadati</taxon>
        <taxon>Pseudomonadota</taxon>
        <taxon>Alphaproteobacteria</taxon>
        <taxon>Rhodospirillales</taxon>
        <taxon>Rhodospirillaceae</taxon>
        <taxon>Magnetospirillum</taxon>
    </lineage>
</organism>
<accession>A0A1H6JZI7</accession>
<feature type="domain" description="ArnT-like N-terminal" evidence="9">
    <location>
        <begin position="20"/>
        <end position="226"/>
    </location>
</feature>
<feature type="transmembrane region" description="Helical" evidence="8">
    <location>
        <begin position="282"/>
        <end position="306"/>
    </location>
</feature>
<evidence type="ECO:0000313" key="11">
    <source>
        <dbReference type="Proteomes" id="UP000182983"/>
    </source>
</evidence>
<keyword evidence="11" id="KW-1185">Reference proteome</keyword>
<evidence type="ECO:0000256" key="3">
    <source>
        <dbReference type="ARBA" id="ARBA00022676"/>
    </source>
</evidence>
<sequence length="555" mass="59646">MLQKDQDVDRLTGGTRPYLLLTLMCLFLYMPGLVTVPPLDRDESRFMQATRQMLETGDYVRIQFQSEMRAKKPAGAYWAQAASVLAFSDPTTREPWPYRLPSVLAAWAAALMTFGIGRRLFGPPAALLGAALLASCLLLVAEAHQAKTDAMLLASVVLAQGILGRFYLAARRDETPPGFVAAMVFWVAVGVSVLIKGPVVPVILLLTILALTIADRRIVGPGWLWGMRPIEGLAIATAIAAPWFFAINQATDGAFVGEAVKSDLLPKLLGAQESHGAPPGMYLLLLPVTLWPASLLLVPGLIWAWAQRARPEVRFCLAWIVPTWLMFELIPTKLPHYVLPAFPALALLMAAAAWGGDLRDGRIARLWATAWSLIALAIAGAVLLAPLGFGDRFDLTSLPAFVAIAGTGLLSAWLVMRGRVLGAAFAVLVTACTAFPVVLDGVLPQLNQLWVSRSVAELAAARPHQGPVVVAGYSEPSLVFLLGTETQLTSGAEAATILAERSGTLVLISDREEAAFQAEYARRGLKVATVGKVKGFNYSRGRPVVLTAYAVEDKP</sequence>
<protein>
    <submittedName>
        <fullName evidence="10">4-amino-4-deoxy-L-arabinose transferase</fullName>
    </submittedName>
</protein>
<dbReference type="GO" id="GO:0009103">
    <property type="term" value="P:lipopolysaccharide biosynthetic process"/>
    <property type="evidence" value="ECO:0007669"/>
    <property type="project" value="UniProtKB-ARBA"/>
</dbReference>
<name>A0A1H6JZI7_MAGFU</name>
<gene>
    <name evidence="10" type="ORF">SAMN04244559_03296</name>
</gene>
<evidence type="ECO:0000313" key="10">
    <source>
        <dbReference type="EMBL" id="SEH64571.1"/>
    </source>
</evidence>
<feature type="transmembrane region" description="Helical" evidence="8">
    <location>
        <begin position="180"/>
        <end position="213"/>
    </location>
</feature>
<proteinExistence type="predicted"/>
<dbReference type="GO" id="GO:0016763">
    <property type="term" value="F:pentosyltransferase activity"/>
    <property type="evidence" value="ECO:0007669"/>
    <property type="project" value="TreeGrafter"/>
</dbReference>
<dbReference type="Proteomes" id="UP000182983">
    <property type="component" value="Unassembled WGS sequence"/>
</dbReference>
<dbReference type="AlphaFoldDB" id="A0A1H6JZI7"/>
<dbReference type="GO" id="GO:0006493">
    <property type="term" value="P:protein O-linked glycosylation"/>
    <property type="evidence" value="ECO:0007669"/>
    <property type="project" value="InterPro"/>
</dbReference>
<evidence type="ECO:0000256" key="6">
    <source>
        <dbReference type="ARBA" id="ARBA00022989"/>
    </source>
</evidence>
<feature type="transmembrane region" description="Helical" evidence="8">
    <location>
        <begin position="18"/>
        <end position="39"/>
    </location>
</feature>
<evidence type="ECO:0000256" key="5">
    <source>
        <dbReference type="ARBA" id="ARBA00022692"/>
    </source>
</evidence>
<evidence type="ECO:0000256" key="2">
    <source>
        <dbReference type="ARBA" id="ARBA00022475"/>
    </source>
</evidence>
<evidence type="ECO:0000256" key="8">
    <source>
        <dbReference type="SAM" id="Phobius"/>
    </source>
</evidence>
<feature type="transmembrane region" description="Helical" evidence="8">
    <location>
        <begin position="150"/>
        <end position="168"/>
    </location>
</feature>
<keyword evidence="2" id="KW-1003">Cell membrane</keyword>
<comment type="subcellular location">
    <subcellularLocation>
        <location evidence="1">Cell membrane</location>
        <topology evidence="1">Multi-pass membrane protein</topology>
    </subcellularLocation>
</comment>
<reference evidence="11" key="1">
    <citation type="submission" date="2016-10" db="EMBL/GenBank/DDBJ databases">
        <authorList>
            <person name="Varghese N."/>
            <person name="Submissions S."/>
        </authorList>
    </citation>
    <scope>NUCLEOTIDE SEQUENCE [LARGE SCALE GENOMIC DNA]</scope>
    <source>
        <strain evidence="11">DSM 13234</strain>
    </source>
</reference>
<evidence type="ECO:0000259" key="9">
    <source>
        <dbReference type="Pfam" id="PF02366"/>
    </source>
</evidence>
<dbReference type="GO" id="GO:0010041">
    <property type="term" value="P:response to iron(III) ion"/>
    <property type="evidence" value="ECO:0007669"/>
    <property type="project" value="TreeGrafter"/>
</dbReference>
<dbReference type="GO" id="GO:0005886">
    <property type="term" value="C:plasma membrane"/>
    <property type="evidence" value="ECO:0007669"/>
    <property type="project" value="UniProtKB-SubCell"/>
</dbReference>
<keyword evidence="6 8" id="KW-1133">Transmembrane helix</keyword>
<keyword evidence="4 10" id="KW-0808">Transferase</keyword>
<feature type="transmembrane region" description="Helical" evidence="8">
    <location>
        <begin position="337"/>
        <end position="354"/>
    </location>
</feature>
<dbReference type="PANTHER" id="PTHR33908:SF3">
    <property type="entry name" value="UNDECAPRENYL PHOSPHATE-ALPHA-4-AMINO-4-DEOXY-L-ARABINOSE ARABINOSYL TRANSFERASE"/>
    <property type="match status" value="1"/>
</dbReference>
<keyword evidence="5 8" id="KW-0812">Transmembrane</keyword>
<feature type="transmembrane region" description="Helical" evidence="8">
    <location>
        <begin position="225"/>
        <end position="245"/>
    </location>
</feature>
<feature type="transmembrane region" description="Helical" evidence="8">
    <location>
        <begin position="123"/>
        <end position="141"/>
    </location>
</feature>
<feature type="transmembrane region" description="Helical" evidence="8">
    <location>
        <begin position="366"/>
        <end position="389"/>
    </location>
</feature>
<evidence type="ECO:0000256" key="7">
    <source>
        <dbReference type="ARBA" id="ARBA00023136"/>
    </source>
</evidence>
<evidence type="ECO:0000256" key="4">
    <source>
        <dbReference type="ARBA" id="ARBA00022679"/>
    </source>
</evidence>
<keyword evidence="3" id="KW-0328">Glycosyltransferase</keyword>
<feature type="transmembrane region" description="Helical" evidence="8">
    <location>
        <begin position="313"/>
        <end position="331"/>
    </location>
</feature>
<dbReference type="GO" id="GO:0000030">
    <property type="term" value="F:mannosyltransferase activity"/>
    <property type="evidence" value="ECO:0007669"/>
    <property type="project" value="InterPro"/>
</dbReference>
<dbReference type="PANTHER" id="PTHR33908">
    <property type="entry name" value="MANNOSYLTRANSFERASE YKCB-RELATED"/>
    <property type="match status" value="1"/>
</dbReference>
<dbReference type="Pfam" id="PF02366">
    <property type="entry name" value="PMT"/>
    <property type="match status" value="1"/>
</dbReference>
<feature type="transmembrane region" description="Helical" evidence="8">
    <location>
        <begin position="420"/>
        <end position="439"/>
    </location>
</feature>